<evidence type="ECO:0000256" key="3">
    <source>
        <dbReference type="ARBA" id="ARBA00022475"/>
    </source>
</evidence>
<dbReference type="InterPro" id="IPR051907">
    <property type="entry name" value="DoxX-like_oxidoreductase"/>
</dbReference>
<evidence type="ECO:0000256" key="5">
    <source>
        <dbReference type="ARBA" id="ARBA00022989"/>
    </source>
</evidence>
<keyword evidence="6" id="KW-0472">Membrane</keyword>
<evidence type="ECO:0000256" key="1">
    <source>
        <dbReference type="ARBA" id="ARBA00004651"/>
    </source>
</evidence>
<reference evidence="7" key="1">
    <citation type="journal article" date="2018" name="Int. J. Syst. Evol. Microbiol.">
        <title>Jatrophihabitans telluris sp. nov., isolated from sediment soil of lava forest wetlands and the emended description of the genus Jatrophihabitans.</title>
        <authorList>
            <person name="Lee K.C."/>
            <person name="Suh M.K."/>
            <person name="Eom M.K."/>
            <person name="Kim K.K."/>
            <person name="Kim J.S."/>
            <person name="Kim D.S."/>
            <person name="Ko S.H."/>
            <person name="Shin Y.K."/>
            <person name="Lee J.S."/>
        </authorList>
    </citation>
    <scope>NUCLEOTIDE SEQUENCE</scope>
    <source>
        <strain evidence="7">N237</strain>
    </source>
</reference>
<keyword evidence="5" id="KW-1133">Transmembrane helix</keyword>
<keyword evidence="8" id="KW-1185">Reference proteome</keyword>
<dbReference type="PANTHER" id="PTHR33452:SF1">
    <property type="entry name" value="INNER MEMBRANE PROTEIN YPHA-RELATED"/>
    <property type="match status" value="1"/>
</dbReference>
<accession>A0ABY4QXN6</accession>
<dbReference type="Pfam" id="PF07681">
    <property type="entry name" value="DoxX"/>
    <property type="match status" value="1"/>
</dbReference>
<organism evidence="7 8">
    <name type="scientific">Jatrophihabitans telluris</name>
    <dbReference type="NCBI Taxonomy" id="2038343"/>
    <lineage>
        <taxon>Bacteria</taxon>
        <taxon>Bacillati</taxon>
        <taxon>Actinomycetota</taxon>
        <taxon>Actinomycetes</taxon>
        <taxon>Jatrophihabitantales</taxon>
        <taxon>Jatrophihabitantaceae</taxon>
        <taxon>Jatrophihabitans</taxon>
    </lineage>
</organism>
<evidence type="ECO:0000313" key="7">
    <source>
        <dbReference type="EMBL" id="UQX88093.1"/>
    </source>
</evidence>
<evidence type="ECO:0000256" key="2">
    <source>
        <dbReference type="ARBA" id="ARBA00006679"/>
    </source>
</evidence>
<reference evidence="7" key="2">
    <citation type="submission" date="2022-05" db="EMBL/GenBank/DDBJ databases">
        <authorList>
            <person name="Kim J.-S."/>
            <person name="Lee K."/>
            <person name="Suh M."/>
            <person name="Eom M."/>
            <person name="Kim J.-S."/>
            <person name="Kim D.-S."/>
            <person name="Ko S.-H."/>
            <person name="Shin Y."/>
            <person name="Lee J.-S."/>
        </authorList>
    </citation>
    <scope>NUCLEOTIDE SEQUENCE</scope>
    <source>
        <strain evidence="7">N237</strain>
    </source>
</reference>
<evidence type="ECO:0000256" key="6">
    <source>
        <dbReference type="ARBA" id="ARBA00023136"/>
    </source>
</evidence>
<sequence>MPLVRRLARPLLASSFVYGGMDALRNPETKAPAADKVVGDLPAKLPGMSNTAQLVRVDAGVKVGAGILLGLGKFPRLSAFALAASLVPTTLAGHRFWEETDPAKRAQQQLHFLKNMSMVGGLLLAAVDTHGKPSIAYRAKREARVRAHQLGEQLPGHS</sequence>
<dbReference type="Proteomes" id="UP001056336">
    <property type="component" value="Chromosome"/>
</dbReference>
<evidence type="ECO:0000256" key="4">
    <source>
        <dbReference type="ARBA" id="ARBA00022692"/>
    </source>
</evidence>
<name>A0ABY4QXN6_9ACTN</name>
<keyword evidence="3" id="KW-1003">Cell membrane</keyword>
<evidence type="ECO:0000313" key="8">
    <source>
        <dbReference type="Proteomes" id="UP001056336"/>
    </source>
</evidence>
<gene>
    <name evidence="7" type="ORF">M6D93_17630</name>
</gene>
<dbReference type="EMBL" id="CP097332">
    <property type="protein sequence ID" value="UQX88093.1"/>
    <property type="molecule type" value="Genomic_DNA"/>
</dbReference>
<comment type="subcellular location">
    <subcellularLocation>
        <location evidence="1">Cell membrane</location>
        <topology evidence="1">Multi-pass membrane protein</topology>
    </subcellularLocation>
</comment>
<comment type="similarity">
    <text evidence="2">Belongs to the DoxX family.</text>
</comment>
<keyword evidence="4" id="KW-0812">Transmembrane</keyword>
<proteinExistence type="inferred from homology"/>
<protein>
    <submittedName>
        <fullName evidence="7">DoxX family protein</fullName>
    </submittedName>
</protein>
<dbReference type="InterPro" id="IPR032808">
    <property type="entry name" value="DoxX"/>
</dbReference>
<dbReference type="RefSeq" id="WP_249771256.1">
    <property type="nucleotide sequence ID" value="NZ_CP097332.1"/>
</dbReference>
<dbReference type="PANTHER" id="PTHR33452">
    <property type="entry name" value="OXIDOREDUCTASE CATD-RELATED"/>
    <property type="match status" value="1"/>
</dbReference>